<accession>A0A558R8E5</accession>
<gene>
    <name evidence="4" type="ORF">FOY91_06755</name>
</gene>
<comment type="caution">
    <text evidence="4">The sequence shown here is derived from an EMBL/GenBank/DDBJ whole genome shotgun (WGS) entry which is preliminary data.</text>
</comment>
<dbReference type="Pfam" id="PF20454">
    <property type="entry name" value="GpA_nuclease"/>
    <property type="match status" value="1"/>
</dbReference>
<feature type="region of interest" description="Disordered" evidence="1">
    <location>
        <begin position="650"/>
        <end position="673"/>
    </location>
</feature>
<proteinExistence type="predicted"/>
<organism evidence="4 5">
    <name type="scientific">Alterirhizorhabdus solaris</name>
    <dbReference type="NCBI Taxonomy" id="2529389"/>
    <lineage>
        <taxon>Bacteria</taxon>
        <taxon>Pseudomonadati</taxon>
        <taxon>Pseudomonadota</taxon>
        <taxon>Alphaproteobacteria</taxon>
        <taxon>Sphingomonadales</taxon>
        <taxon>Rhizorhabdaceae</taxon>
        <taxon>Alterirhizorhabdus</taxon>
    </lineage>
</organism>
<reference evidence="4 5" key="1">
    <citation type="submission" date="2019-07" db="EMBL/GenBank/DDBJ databases">
        <title>Sphingomonas solaris sp. nov., isolated from a solar panel from Boston, Massachusetts.</title>
        <authorList>
            <person name="Tanner K."/>
            <person name="Pascual J."/>
            <person name="Mancuso C."/>
            <person name="Pereto J."/>
            <person name="Khalil A."/>
            <person name="Vilanova C."/>
        </authorList>
    </citation>
    <scope>NUCLEOTIDE SEQUENCE [LARGE SCALE GENOMIC DNA]</scope>
    <source>
        <strain evidence="4 5">R4DWN</strain>
    </source>
</reference>
<dbReference type="PANTHER" id="PTHR34413">
    <property type="entry name" value="PROPHAGE TAIL FIBER ASSEMBLY PROTEIN HOMOLOG TFAE-RELATED-RELATED"/>
    <property type="match status" value="1"/>
</dbReference>
<dbReference type="OrthoDB" id="5181253at2"/>
<feature type="compositionally biased region" description="Low complexity" evidence="1">
    <location>
        <begin position="650"/>
        <end position="659"/>
    </location>
</feature>
<evidence type="ECO:0000259" key="3">
    <source>
        <dbReference type="Pfam" id="PF20454"/>
    </source>
</evidence>
<evidence type="ECO:0000259" key="2">
    <source>
        <dbReference type="Pfam" id="PF05876"/>
    </source>
</evidence>
<dbReference type="InterPro" id="IPR051220">
    <property type="entry name" value="TFA_Chaperone"/>
</dbReference>
<feature type="domain" description="Phage terminase large subunit GpA ATPase" evidence="2">
    <location>
        <begin position="25"/>
        <end position="272"/>
    </location>
</feature>
<name>A0A558R8E5_9SPHN</name>
<dbReference type="InterPro" id="IPR046454">
    <property type="entry name" value="GpA_endonuclease"/>
</dbReference>
<feature type="domain" description="Terminase large subunit GpA endonuclease" evidence="3">
    <location>
        <begin position="343"/>
        <end position="623"/>
    </location>
</feature>
<keyword evidence="5" id="KW-1185">Reference proteome</keyword>
<evidence type="ECO:0000256" key="1">
    <source>
        <dbReference type="SAM" id="MobiDB-lite"/>
    </source>
</evidence>
<dbReference type="Proteomes" id="UP000318681">
    <property type="component" value="Unassembled WGS sequence"/>
</dbReference>
<protein>
    <submittedName>
        <fullName evidence="4">Terminase</fullName>
    </submittedName>
</protein>
<dbReference type="GO" id="GO:0016887">
    <property type="term" value="F:ATP hydrolysis activity"/>
    <property type="evidence" value="ECO:0007669"/>
    <property type="project" value="InterPro"/>
</dbReference>
<sequence>MTPPPYISLPDWADRYRRLAKEAGSTSGKWRTSTVEVARGAMLAVTEPGVHVLTAMVCTQLLKTALLETIVGYHAHVKPVPMLLVQPKEAAAEQFSKERISPMIRATPVLRELMGSRKTRTAEETLLYKGFPGGFLALAGAGSPDNLARRPVCITMYDEVDKYVLTREGDAIGLGDERQATFSEYLSVRVCSPTIEGESRIEASYISGDQRQASVECPACRHRQFLDFFRHVEWDKTLDEAGNVVAHHPRTARIYCEACGVGWDEGARLSAISGTASTIRWHQTKPYACCGQHHDPLADYEEAWRGGVDDPVAAIWDWWAGPRHAVYRVRCPDCGKWPVDNEHASFTAGKLFSPWPKDAPPKQATKWLDMKDDPDQRVVFDNTQRGRPHRRSTGKDLSAEKLAARAESWPGEIPDGAGLVTVGGDTQDDRVELEFVAWGANEESWTIAFVVIDGDTASLALWERVDEQLLRTFRRADGREFGVEAACIDSGGHRTNEVYAFAKARLARRIWAIKGASEKNGQRAPVWPTVKPSNRKRSQYKPTVIGVNAAKDTIRARLEEVHEPGPGFMHFDARRELAWYEQLIVERRVLKVVSGSRFTVWECPKGKANEALDCRVYAYAALQGLIHFGLRLNERVEQVASRWIAQAAPEPDAAAPPDAWVQSDAAGSGESWL</sequence>
<dbReference type="EMBL" id="VNIM01000019">
    <property type="protein sequence ID" value="TVV75588.1"/>
    <property type="molecule type" value="Genomic_DNA"/>
</dbReference>
<dbReference type="AlphaFoldDB" id="A0A558R8E5"/>
<evidence type="ECO:0000313" key="4">
    <source>
        <dbReference type="EMBL" id="TVV75588.1"/>
    </source>
</evidence>
<dbReference type="Pfam" id="PF05876">
    <property type="entry name" value="GpA_ATPase"/>
    <property type="match status" value="1"/>
</dbReference>
<dbReference type="PANTHER" id="PTHR34413:SF2">
    <property type="entry name" value="PROPHAGE TAIL FIBER ASSEMBLY PROTEIN HOMOLOG TFAE-RELATED"/>
    <property type="match status" value="1"/>
</dbReference>
<evidence type="ECO:0000313" key="5">
    <source>
        <dbReference type="Proteomes" id="UP000318681"/>
    </source>
</evidence>
<dbReference type="GO" id="GO:0004519">
    <property type="term" value="F:endonuclease activity"/>
    <property type="evidence" value="ECO:0007669"/>
    <property type="project" value="InterPro"/>
</dbReference>
<dbReference type="InterPro" id="IPR046453">
    <property type="entry name" value="GpA_ATPase"/>
</dbReference>